<dbReference type="InterPro" id="IPR048279">
    <property type="entry name" value="MdtK-like"/>
</dbReference>
<dbReference type="Pfam" id="PF01554">
    <property type="entry name" value="MatE"/>
    <property type="match status" value="2"/>
</dbReference>
<evidence type="ECO:0000313" key="11">
    <source>
        <dbReference type="Proteomes" id="UP000095765"/>
    </source>
</evidence>
<feature type="transmembrane region" description="Helical" evidence="7">
    <location>
        <begin position="92"/>
        <end position="112"/>
    </location>
</feature>
<organism evidence="8 11">
    <name type="scientific">Anaerotruncus colihominis</name>
    <dbReference type="NCBI Taxonomy" id="169435"/>
    <lineage>
        <taxon>Bacteria</taxon>
        <taxon>Bacillati</taxon>
        <taxon>Bacillota</taxon>
        <taxon>Clostridia</taxon>
        <taxon>Eubacteriales</taxon>
        <taxon>Oscillospiraceae</taxon>
        <taxon>Anaerotruncus</taxon>
    </lineage>
</organism>
<feature type="transmembrane region" description="Helical" evidence="7">
    <location>
        <begin position="318"/>
        <end position="346"/>
    </location>
</feature>
<feature type="transmembrane region" description="Helical" evidence="7">
    <location>
        <begin position="132"/>
        <end position="152"/>
    </location>
</feature>
<evidence type="ECO:0000313" key="12">
    <source>
        <dbReference type="Proteomes" id="UP000196386"/>
    </source>
</evidence>
<feature type="transmembrane region" description="Helical" evidence="7">
    <location>
        <begin position="196"/>
        <end position="217"/>
    </location>
</feature>
<keyword evidence="3" id="KW-1003">Cell membrane</keyword>
<protein>
    <submittedName>
        <fullName evidence="9">MATE family efflux transporter</fullName>
    </submittedName>
    <submittedName>
        <fullName evidence="8">Multidrug-efflux transporter</fullName>
    </submittedName>
</protein>
<dbReference type="EMBL" id="NFKP01000022">
    <property type="protein sequence ID" value="OUP68104.1"/>
    <property type="molecule type" value="Genomic_DNA"/>
</dbReference>
<evidence type="ECO:0000256" key="7">
    <source>
        <dbReference type="SAM" id="Phobius"/>
    </source>
</evidence>
<dbReference type="NCBIfam" id="TIGR00797">
    <property type="entry name" value="matE"/>
    <property type="match status" value="1"/>
</dbReference>
<gene>
    <name evidence="8" type="primary">mdtK_1</name>
    <name evidence="9" type="ORF">B5F11_15195</name>
    <name evidence="10" type="ORF">DXC40_04665</name>
    <name evidence="8" type="ORF">ERS852551_00291</name>
</gene>
<dbReference type="RefSeq" id="WP_006876145.1">
    <property type="nucleotide sequence ID" value="NZ_CABIWA010000001.1"/>
</dbReference>
<reference evidence="12" key="2">
    <citation type="submission" date="2017-04" db="EMBL/GenBank/DDBJ databases">
        <title>Function of individual gut microbiota members based on whole genome sequencing of pure cultures obtained from chicken caecum.</title>
        <authorList>
            <person name="Medvecky M."/>
            <person name="Cejkova D."/>
            <person name="Polansky O."/>
            <person name="Karasova D."/>
            <person name="Kubasova T."/>
            <person name="Cizek A."/>
            <person name="Rychlik I."/>
        </authorList>
    </citation>
    <scope>NUCLEOTIDE SEQUENCE [LARGE SCALE GENOMIC DNA]</scope>
    <source>
        <strain evidence="12">An175</strain>
    </source>
</reference>
<dbReference type="InterPro" id="IPR002528">
    <property type="entry name" value="MATE_fam"/>
</dbReference>
<dbReference type="OrthoDB" id="9780160at2"/>
<feature type="transmembrane region" description="Helical" evidence="7">
    <location>
        <begin position="164"/>
        <end position="184"/>
    </location>
</feature>
<evidence type="ECO:0000313" key="8">
    <source>
        <dbReference type="EMBL" id="CUP28122.1"/>
    </source>
</evidence>
<proteinExistence type="predicted"/>
<feature type="transmembrane region" description="Helical" evidence="7">
    <location>
        <begin position="285"/>
        <end position="306"/>
    </location>
</feature>
<evidence type="ECO:0000256" key="4">
    <source>
        <dbReference type="ARBA" id="ARBA00022692"/>
    </source>
</evidence>
<evidence type="ECO:0000256" key="6">
    <source>
        <dbReference type="ARBA" id="ARBA00023136"/>
    </source>
</evidence>
<evidence type="ECO:0000256" key="1">
    <source>
        <dbReference type="ARBA" id="ARBA00004651"/>
    </source>
</evidence>
<name>A0A174LVB9_9FIRM</name>
<reference evidence="10 13" key="4">
    <citation type="submission" date="2018-08" db="EMBL/GenBank/DDBJ databases">
        <title>A genome reference for cultivated species of the human gut microbiota.</title>
        <authorList>
            <person name="Zou Y."/>
            <person name="Xue W."/>
            <person name="Luo G."/>
        </authorList>
    </citation>
    <scope>NUCLEOTIDE SEQUENCE [LARGE SCALE GENOMIC DNA]</scope>
    <source>
        <strain evidence="10 13">TF05-12AC</strain>
    </source>
</reference>
<dbReference type="Proteomes" id="UP000095765">
    <property type="component" value="Unassembled WGS sequence"/>
</dbReference>
<keyword evidence="5 7" id="KW-1133">Transmembrane helix</keyword>
<dbReference type="PANTHER" id="PTHR42925:SF2">
    <property type="entry name" value="NA+ DRIVEN MULTIDRUG EFFLUX PUMP"/>
    <property type="match status" value="1"/>
</dbReference>
<feature type="transmembrane region" description="Helical" evidence="7">
    <location>
        <begin position="56"/>
        <end position="80"/>
    </location>
</feature>
<evidence type="ECO:0000313" key="13">
    <source>
        <dbReference type="Proteomes" id="UP000260828"/>
    </source>
</evidence>
<feature type="transmembrane region" description="Helical" evidence="7">
    <location>
        <begin position="358"/>
        <end position="382"/>
    </location>
</feature>
<dbReference type="GO" id="GO:0015297">
    <property type="term" value="F:antiporter activity"/>
    <property type="evidence" value="ECO:0007669"/>
    <property type="project" value="InterPro"/>
</dbReference>
<dbReference type="Proteomes" id="UP000260828">
    <property type="component" value="Unassembled WGS sequence"/>
</dbReference>
<reference evidence="9" key="3">
    <citation type="journal article" date="2018" name="BMC Genomics">
        <title>Whole genome sequencing and function prediction of 133 gut anaerobes isolated from chicken caecum in pure cultures.</title>
        <authorList>
            <person name="Medvecky M."/>
            <person name="Cejkova D."/>
            <person name="Polansky O."/>
            <person name="Karasova D."/>
            <person name="Kubasova T."/>
            <person name="Cizek A."/>
            <person name="Rychlik I."/>
        </authorList>
    </citation>
    <scope>NUCLEOTIDE SEQUENCE</scope>
    <source>
        <strain evidence="9">An175</strain>
    </source>
</reference>
<evidence type="ECO:0000313" key="9">
    <source>
        <dbReference type="EMBL" id="OUP68104.1"/>
    </source>
</evidence>
<comment type="subcellular location">
    <subcellularLocation>
        <location evidence="1">Cell membrane</location>
        <topology evidence="1">Multi-pass membrane protein</topology>
    </subcellularLocation>
</comment>
<evidence type="ECO:0000256" key="2">
    <source>
        <dbReference type="ARBA" id="ARBA00022448"/>
    </source>
</evidence>
<dbReference type="InterPro" id="IPR047135">
    <property type="entry name" value="YsiQ"/>
</dbReference>
<dbReference type="GeneID" id="72464861"/>
<keyword evidence="2" id="KW-0813">Transport</keyword>
<keyword evidence="4 7" id="KW-0812">Transmembrane</keyword>
<dbReference type="GO" id="GO:0042910">
    <property type="term" value="F:xenobiotic transmembrane transporter activity"/>
    <property type="evidence" value="ECO:0007669"/>
    <property type="project" value="InterPro"/>
</dbReference>
<feature type="transmembrane region" description="Helical" evidence="7">
    <location>
        <begin position="9"/>
        <end position="34"/>
    </location>
</feature>
<dbReference type="GO" id="GO:0005886">
    <property type="term" value="C:plasma membrane"/>
    <property type="evidence" value="ECO:0007669"/>
    <property type="project" value="UniProtKB-SubCell"/>
</dbReference>
<dbReference type="AlphaFoldDB" id="A0A174LVB9"/>
<evidence type="ECO:0000256" key="5">
    <source>
        <dbReference type="ARBA" id="ARBA00022989"/>
    </source>
</evidence>
<feature type="transmembrane region" description="Helical" evidence="7">
    <location>
        <begin position="389"/>
        <end position="415"/>
    </location>
</feature>
<dbReference type="EMBL" id="QVME01000001">
    <property type="protein sequence ID" value="RGE70347.1"/>
    <property type="molecule type" value="Genomic_DNA"/>
</dbReference>
<feature type="transmembrane region" description="Helical" evidence="7">
    <location>
        <begin position="240"/>
        <end position="265"/>
    </location>
</feature>
<evidence type="ECO:0000313" key="10">
    <source>
        <dbReference type="EMBL" id="RGE70347.1"/>
    </source>
</evidence>
<dbReference type="CDD" id="cd13134">
    <property type="entry name" value="MATE_like_8"/>
    <property type="match status" value="1"/>
</dbReference>
<sequence>MTLFVRDKIFYKTTAAIAIPIALQNLITVAVSMMDTLMIGQLGEVQLSATSIANQLWFMLMVVCFGVAGGANVLISQYWGKRDTAVIKRVQAITFKVGFVISIVFMLVALLIPERFMGVFTTETAVIEYGAQYLRILGWSYPLYAMANIAIMMLRSVGTVNISIVVYLTSLVVNTSLNYVLIFGKFGAPRLEVRGGALATLTARCFEFVIAFAYVLWREKKIQFSLKDLLPSNRELYKKYVFISIPVIGNELMWGMGASMVAVVIGRMGTHFVAANSIYTVLNQLVTVAIFGVANAALTVVGNTIGAGEYEQAKQRSVTFMAIAVLFGVLSAVVTLLLGPVVISFYDFSADTIAIAHSITHVGALIVFFQSLATIGMVGVLRAGGDAKFVLVCEVVFLWLVAVPLGFLTGLGLGWPAPAVFLVLKCDEILKSIISLFRIGGFKWLRDITIRD</sequence>
<dbReference type="PANTHER" id="PTHR42925">
    <property type="entry name" value="MULTIDRUG AND TOXIN EFFLUX PROTEIN MATE FAMILY"/>
    <property type="match status" value="1"/>
</dbReference>
<accession>A0A174LVB9</accession>
<keyword evidence="6 7" id="KW-0472">Membrane</keyword>
<dbReference type="Proteomes" id="UP000196386">
    <property type="component" value="Unassembled WGS sequence"/>
</dbReference>
<reference evidence="8 11" key="1">
    <citation type="submission" date="2015-09" db="EMBL/GenBank/DDBJ databases">
        <authorList>
            <consortium name="Pathogen Informatics"/>
        </authorList>
    </citation>
    <scope>NUCLEOTIDE SEQUENCE [LARGE SCALE GENOMIC DNA]</scope>
    <source>
        <strain evidence="8 11">2789STDY5834939</strain>
    </source>
</reference>
<dbReference type="EMBL" id="CZBE01000002">
    <property type="protein sequence ID" value="CUP28122.1"/>
    <property type="molecule type" value="Genomic_DNA"/>
</dbReference>
<evidence type="ECO:0000256" key="3">
    <source>
        <dbReference type="ARBA" id="ARBA00022475"/>
    </source>
</evidence>
<dbReference type="PIRSF" id="PIRSF006603">
    <property type="entry name" value="DinF"/>
    <property type="match status" value="1"/>
</dbReference>